<feature type="transmembrane region" description="Helical" evidence="2">
    <location>
        <begin position="472"/>
        <end position="488"/>
    </location>
</feature>
<feature type="transmembrane region" description="Helical" evidence="2">
    <location>
        <begin position="405"/>
        <end position="425"/>
    </location>
</feature>
<dbReference type="Proteomes" id="UP000030905">
    <property type="component" value="Chromosome"/>
</dbReference>
<dbReference type="RefSeq" id="WP_003442509.1">
    <property type="nucleotide sequence ID" value="NZ_JPGY02000001.1"/>
</dbReference>
<feature type="region of interest" description="Disordered" evidence="1">
    <location>
        <begin position="62"/>
        <end position="101"/>
    </location>
</feature>
<reference evidence="4" key="2">
    <citation type="submission" date="2015-10" db="EMBL/GenBank/DDBJ databases">
        <title>Improved Draft Genome Sequence of Clostridium pasteurianum Strain ATCC 6013 (DSM 525) Using a Hybrid Next-Generation Sequencing Approach.</title>
        <authorList>
            <person name="Pyne M.E."/>
            <person name="Utturkar S.M."/>
            <person name="Brown S.D."/>
            <person name="Moo-Young M."/>
            <person name="Chung D.A."/>
            <person name="Chou P.C."/>
        </authorList>
    </citation>
    <scope>NUCLEOTIDE SEQUENCE</scope>
    <source>
        <strain evidence="4">ATCC 6013</strain>
    </source>
</reference>
<reference evidence="3 6" key="1">
    <citation type="journal article" date="2015" name="Genome Announc.">
        <title>Complete Genome Sequence of the Nitrogen-Fixing and Solvent-Producing Clostridium pasteurianum DSM 525.</title>
        <authorList>
            <person name="Poehlein A."/>
            <person name="Grosse-Honebrink A."/>
            <person name="Zhang Y."/>
            <person name="Minton N.P."/>
            <person name="Daniel R."/>
        </authorList>
    </citation>
    <scope>NUCLEOTIDE SEQUENCE [LARGE SCALE GENOMIC DNA]</scope>
    <source>
        <strain evidence="3">DSM 525</strain>
        <strain evidence="6">DSM 525 / ATCC 6013</strain>
    </source>
</reference>
<proteinExistence type="predicted"/>
<dbReference type="eggNOG" id="COG5650">
    <property type="taxonomic scope" value="Bacteria"/>
</dbReference>
<keyword evidence="2" id="KW-0472">Membrane</keyword>
<evidence type="ECO:0000313" key="4">
    <source>
        <dbReference type="EMBL" id="KRU11310.1"/>
    </source>
</evidence>
<dbReference type="EMBL" id="CP009268">
    <property type="protein sequence ID" value="AJA52680.1"/>
    <property type="molecule type" value="Genomic_DNA"/>
</dbReference>
<dbReference type="PATRIC" id="fig|1262449.3.peg.1069"/>
<reference evidence="4 5" key="3">
    <citation type="journal article" name="Genome Announc.">
        <title>Improved Draft Genome Sequence of Clostridium pasteurianum Strain ATCC 6013 (DSM 525) Using a Hybrid Next-Generation Sequencing Approach.</title>
        <authorList>
            <person name="Pyne M.E."/>
            <person name="Utturkar S."/>
            <person name="Brown S.D."/>
            <person name="Moo-Young M."/>
            <person name="Chung D.A."/>
            <person name="Chou C.P."/>
        </authorList>
    </citation>
    <scope>NUCLEOTIDE SEQUENCE [LARGE SCALE GENOMIC DNA]</scope>
    <source>
        <strain evidence="4 5">ATCC 6013</strain>
    </source>
</reference>
<keyword evidence="2" id="KW-1133">Transmembrane helix</keyword>
<feature type="transmembrane region" description="Helical" evidence="2">
    <location>
        <begin position="333"/>
        <end position="355"/>
    </location>
</feature>
<evidence type="ECO:0000313" key="3">
    <source>
        <dbReference type="EMBL" id="AJA52680.1"/>
    </source>
</evidence>
<feature type="compositionally biased region" description="Polar residues" evidence="1">
    <location>
        <begin position="62"/>
        <end position="91"/>
    </location>
</feature>
<dbReference type="Proteomes" id="UP000028042">
    <property type="component" value="Unassembled WGS sequence"/>
</dbReference>
<keyword evidence="6" id="KW-1185">Reference proteome</keyword>
<dbReference type="KEGG" id="cpae:CPAST_c26240"/>
<name>A0A0H3J689_CLOPA</name>
<feature type="transmembrane region" description="Helical" evidence="2">
    <location>
        <begin position="115"/>
        <end position="133"/>
    </location>
</feature>
<keyword evidence="2" id="KW-0812">Transmembrane</keyword>
<protein>
    <submittedName>
        <fullName evidence="3">Uncharacterized protein</fullName>
    </submittedName>
</protein>
<accession>A0A0H3J689</accession>
<feature type="transmembrane region" description="Helical" evidence="2">
    <location>
        <begin position="256"/>
        <end position="276"/>
    </location>
</feature>
<dbReference type="EMBL" id="JPGY02000001">
    <property type="protein sequence ID" value="KRU11310.1"/>
    <property type="molecule type" value="Genomic_DNA"/>
</dbReference>
<gene>
    <name evidence="3" type="ORF">CLPA_c26240</name>
    <name evidence="4" type="ORF">CP6013_00557</name>
</gene>
<feature type="transmembrane region" description="Helical" evidence="2">
    <location>
        <begin position="145"/>
        <end position="167"/>
    </location>
</feature>
<evidence type="ECO:0000256" key="2">
    <source>
        <dbReference type="SAM" id="Phobius"/>
    </source>
</evidence>
<feature type="transmembrane region" description="Helical" evidence="2">
    <location>
        <begin position="431"/>
        <end position="451"/>
    </location>
</feature>
<dbReference type="KEGG" id="cpat:CLPA_c26240"/>
<evidence type="ECO:0000256" key="1">
    <source>
        <dbReference type="SAM" id="MobiDB-lite"/>
    </source>
</evidence>
<feature type="transmembrane region" description="Helical" evidence="2">
    <location>
        <begin position="7"/>
        <end position="29"/>
    </location>
</feature>
<evidence type="ECO:0000313" key="6">
    <source>
        <dbReference type="Proteomes" id="UP000030905"/>
    </source>
</evidence>
<evidence type="ECO:0000313" key="5">
    <source>
        <dbReference type="Proteomes" id="UP000028042"/>
    </source>
</evidence>
<feature type="transmembrane region" description="Helical" evidence="2">
    <location>
        <begin position="508"/>
        <end position="529"/>
    </location>
</feature>
<dbReference type="AlphaFoldDB" id="A0A0H3J689"/>
<sequence length="541" mass="61316">MQFLKNNLLKIIIVLITLLLAGLCIYTVLNYGSSSFSKNLSQKSITAIDNNLKIKSAKPNTHILQSSTPNSLNLSTDGNKSPKPSSRGFRSNSEDNKNRPNIYNNSSYSKYSSAFITYSLLFFTLSISIYLLFICKKIKLKNSDACALILGILIIGILLRIYSGLLIDGHPFDISLYKRWATNAANNILQIYDNNSSIDYPPVYIYILFVIGKLANTPIFNNYYYLFLKLPSIITDILSGYFIYKIAYKHLSKEFAILLSAFYIFNPAVLINSSIWGQSDSVFAFIAILSIFFLSNNKLVFSSVLFTILVLMKPQGIILLPLLLFELIKRRNIKSIIQCILPALLTAIIIILPFSINNGNITWTFNLYMSTIKEYPYASINAFNFFSLIKANMVNAANTMFILDYHTFGMIFIVLITIFSGFVYIKITSKYSAFIAALIQVVGVFNFSVGMHERYMFASIIISIAAYIYNKNIRLLILSALFTLIIYINTHSVLFDRFNGFGTSSYNLLTILTSFLNVVTFLYLVKFSIDLIRNHSKSRLD</sequence>
<feature type="transmembrane region" description="Helical" evidence="2">
    <location>
        <begin position="375"/>
        <end position="393"/>
    </location>
</feature>
<organism evidence="3 6">
    <name type="scientific">Clostridium pasteurianum DSM 525 = ATCC 6013</name>
    <dbReference type="NCBI Taxonomy" id="1262449"/>
    <lineage>
        <taxon>Bacteria</taxon>
        <taxon>Bacillati</taxon>
        <taxon>Bacillota</taxon>
        <taxon>Clostridia</taxon>
        <taxon>Eubacteriales</taxon>
        <taxon>Clostridiaceae</taxon>
        <taxon>Clostridium</taxon>
    </lineage>
</organism>